<accession>A0ABP7LB82</accession>
<dbReference type="InterPro" id="IPR031165">
    <property type="entry name" value="GNAT_YJDJ"/>
</dbReference>
<dbReference type="Gene3D" id="3.40.630.30">
    <property type="match status" value="1"/>
</dbReference>
<organism evidence="2 3">
    <name type="scientific">Streptomyces lannensis</name>
    <dbReference type="NCBI Taxonomy" id="766498"/>
    <lineage>
        <taxon>Bacteria</taxon>
        <taxon>Bacillati</taxon>
        <taxon>Actinomycetota</taxon>
        <taxon>Actinomycetes</taxon>
        <taxon>Kitasatosporales</taxon>
        <taxon>Streptomycetaceae</taxon>
        <taxon>Streptomyces</taxon>
    </lineage>
</organism>
<dbReference type="Pfam" id="PF14542">
    <property type="entry name" value="Acetyltransf_CG"/>
    <property type="match status" value="1"/>
</dbReference>
<evidence type="ECO:0000313" key="2">
    <source>
        <dbReference type="EMBL" id="GAA3898330.1"/>
    </source>
</evidence>
<sequence>MAGSADGMVTLTGAGQDGADVDSSATTTPDTEEFIIVDNSEVGIYEAALGGRTVAGLVYSKAGDHVTLMATSVFPEYRGKGIAARLLSGVLAELRRQGKSATVTCPFAAAFVRTHPEYADIPTRPSRSTPPR</sequence>
<keyword evidence="3" id="KW-1185">Reference proteome</keyword>
<gene>
    <name evidence="2" type="ORF">GCM10022207_78390</name>
</gene>
<dbReference type="InterPro" id="IPR016181">
    <property type="entry name" value="Acyl_CoA_acyltransferase"/>
</dbReference>
<dbReference type="PANTHER" id="PTHR31435:SF10">
    <property type="entry name" value="BSR4717 PROTEIN"/>
    <property type="match status" value="1"/>
</dbReference>
<dbReference type="EMBL" id="BAAAZA010000039">
    <property type="protein sequence ID" value="GAA3898330.1"/>
    <property type="molecule type" value="Genomic_DNA"/>
</dbReference>
<dbReference type="Proteomes" id="UP001501563">
    <property type="component" value="Unassembled WGS sequence"/>
</dbReference>
<dbReference type="CDD" id="cd04301">
    <property type="entry name" value="NAT_SF"/>
    <property type="match status" value="1"/>
</dbReference>
<reference evidence="3" key="1">
    <citation type="journal article" date="2019" name="Int. J. Syst. Evol. Microbiol.">
        <title>The Global Catalogue of Microorganisms (GCM) 10K type strain sequencing project: providing services to taxonomists for standard genome sequencing and annotation.</title>
        <authorList>
            <consortium name="The Broad Institute Genomics Platform"/>
            <consortium name="The Broad Institute Genome Sequencing Center for Infectious Disease"/>
            <person name="Wu L."/>
            <person name="Ma J."/>
        </authorList>
    </citation>
    <scope>NUCLEOTIDE SEQUENCE [LARGE SCALE GENOMIC DNA]</scope>
    <source>
        <strain evidence="3">JCM 16578</strain>
    </source>
</reference>
<dbReference type="PROSITE" id="PS51729">
    <property type="entry name" value="GNAT_YJDJ"/>
    <property type="match status" value="1"/>
</dbReference>
<dbReference type="SUPFAM" id="SSF55729">
    <property type="entry name" value="Acyl-CoA N-acyltransferases (Nat)"/>
    <property type="match status" value="1"/>
</dbReference>
<dbReference type="InterPro" id="IPR045057">
    <property type="entry name" value="Gcn5-rel_NAT"/>
</dbReference>
<feature type="domain" description="N-acetyltransferase" evidence="1">
    <location>
        <begin position="37"/>
        <end position="123"/>
    </location>
</feature>
<protein>
    <recommendedName>
        <fullName evidence="1">N-acetyltransferase domain-containing protein</fullName>
    </recommendedName>
</protein>
<dbReference type="PANTHER" id="PTHR31435">
    <property type="entry name" value="PROTEIN NATD1"/>
    <property type="match status" value="1"/>
</dbReference>
<name>A0ABP7LB82_9ACTN</name>
<comment type="caution">
    <text evidence="2">The sequence shown here is derived from an EMBL/GenBank/DDBJ whole genome shotgun (WGS) entry which is preliminary data.</text>
</comment>
<proteinExistence type="predicted"/>
<evidence type="ECO:0000313" key="3">
    <source>
        <dbReference type="Proteomes" id="UP001501563"/>
    </source>
</evidence>
<evidence type="ECO:0000259" key="1">
    <source>
        <dbReference type="PROSITE" id="PS51729"/>
    </source>
</evidence>
<dbReference type="RefSeq" id="WP_079050840.1">
    <property type="nucleotide sequence ID" value="NZ_BAAAZA010000039.1"/>
</dbReference>